<protein>
    <submittedName>
        <fullName evidence="1">Cation:proton antiporter</fullName>
    </submittedName>
</protein>
<sequence>MTLLETILTCCGIIIATTLVISLILVLRTQDWMSRAVLSDMIFYGMLCLYFLWTLDNDTSVSYEIAMLGAVSAGVLPTLSMARIISQGRR</sequence>
<evidence type="ECO:0000313" key="1">
    <source>
        <dbReference type="EMBL" id="QNQ89433.1"/>
    </source>
</evidence>
<accession>A0A7H0SLK8</accession>
<dbReference type="EMBL" id="CP046884">
    <property type="protein sequence ID" value="QNQ89433.1"/>
    <property type="molecule type" value="Genomic_DNA"/>
</dbReference>
<proteinExistence type="predicted"/>
<dbReference type="Proteomes" id="UP000516320">
    <property type="component" value="Chromosome"/>
</dbReference>
<reference evidence="1 2" key="1">
    <citation type="submission" date="2019-12" db="EMBL/GenBank/DDBJ databases">
        <title>Corynebacterium sp. nov., isolated from feces of the Anser Albifrons in China.</title>
        <authorList>
            <person name="Liu Q."/>
        </authorList>
    </citation>
    <scope>NUCLEOTIDE SEQUENCE [LARGE SCALE GENOMIC DNA]</scope>
    <source>
        <strain evidence="1 2">4H37-19</strain>
    </source>
</reference>
<dbReference type="AlphaFoldDB" id="A0A7H0SLK8"/>
<keyword evidence="2" id="KW-1185">Reference proteome</keyword>
<name>A0A7H0SLK8_9CORY</name>
<gene>
    <name evidence="1" type="ORF">GP475_01400</name>
</gene>
<evidence type="ECO:0000313" key="2">
    <source>
        <dbReference type="Proteomes" id="UP000516320"/>
    </source>
</evidence>
<organism evidence="1 2">
    <name type="scientific">Corynebacterium poyangense</name>
    <dbReference type="NCBI Taxonomy" id="2684405"/>
    <lineage>
        <taxon>Bacteria</taxon>
        <taxon>Bacillati</taxon>
        <taxon>Actinomycetota</taxon>
        <taxon>Actinomycetes</taxon>
        <taxon>Mycobacteriales</taxon>
        <taxon>Corynebacteriaceae</taxon>
        <taxon>Corynebacterium</taxon>
    </lineage>
</organism>
<dbReference type="KEGG" id="cpoy:GP475_01400"/>
<dbReference type="RefSeq" id="WP_187974889.1">
    <property type="nucleotide sequence ID" value="NZ_CP046884.1"/>
</dbReference>